<dbReference type="InterPro" id="IPR026660">
    <property type="entry name" value="PRA-CH"/>
</dbReference>
<dbReference type="EMBL" id="HBEK01003080">
    <property type="protein sequence ID" value="CAD8391738.1"/>
    <property type="molecule type" value="Transcribed_RNA"/>
</dbReference>
<dbReference type="SUPFAM" id="SSF141734">
    <property type="entry name" value="HisI-like"/>
    <property type="match status" value="1"/>
</dbReference>
<dbReference type="HAMAP" id="MF_01021">
    <property type="entry name" value="HisI"/>
    <property type="match status" value="1"/>
</dbReference>
<organism evidence="13">
    <name type="scientific">Rhodosorus marinus</name>
    <dbReference type="NCBI Taxonomy" id="101924"/>
    <lineage>
        <taxon>Eukaryota</taxon>
        <taxon>Rhodophyta</taxon>
        <taxon>Stylonematophyceae</taxon>
        <taxon>Stylonematales</taxon>
        <taxon>Stylonemataceae</taxon>
        <taxon>Rhodosorus</taxon>
    </lineage>
</organism>
<reference evidence="13" key="1">
    <citation type="submission" date="2021-01" db="EMBL/GenBank/DDBJ databases">
        <authorList>
            <person name="Corre E."/>
            <person name="Pelletier E."/>
            <person name="Niang G."/>
            <person name="Scheremetjew M."/>
            <person name="Finn R."/>
            <person name="Kale V."/>
            <person name="Holt S."/>
            <person name="Cochrane G."/>
            <person name="Meng A."/>
            <person name="Brown T."/>
            <person name="Cohen L."/>
        </authorList>
    </citation>
    <scope>NUCLEOTIDE SEQUENCE</scope>
    <source>
        <strain evidence="13">UTEX LB 2760</strain>
    </source>
</reference>
<dbReference type="Gene3D" id="3.10.20.810">
    <property type="entry name" value="Phosphoribosyl-AMP cyclohydrolase"/>
    <property type="match status" value="1"/>
</dbReference>
<evidence type="ECO:0000256" key="1">
    <source>
        <dbReference type="ARBA" id="ARBA00000024"/>
    </source>
</evidence>
<keyword evidence="5" id="KW-0963">Cytoplasm</keyword>
<keyword evidence="6" id="KW-0028">Amino-acid biosynthesis</keyword>
<evidence type="ECO:0000256" key="3">
    <source>
        <dbReference type="ARBA" id="ARBA00012721"/>
    </source>
</evidence>
<dbReference type="PANTHER" id="PTHR42945">
    <property type="entry name" value="HISTIDINE BIOSYNTHESIS BIFUNCTIONAL PROTEIN"/>
    <property type="match status" value="1"/>
</dbReference>
<accession>A0A7S0BF99</accession>
<dbReference type="InterPro" id="IPR002496">
    <property type="entry name" value="PRib_AMP_CycHydrolase_dom"/>
</dbReference>
<evidence type="ECO:0000256" key="6">
    <source>
        <dbReference type="ARBA" id="ARBA00022605"/>
    </source>
</evidence>
<feature type="domain" description="Phosphoribosyl-AMP cyclohydrolase" evidence="12">
    <location>
        <begin position="66"/>
        <end position="139"/>
    </location>
</feature>
<dbReference type="GO" id="GO:0004636">
    <property type="term" value="F:phosphoribosyl-ATP diphosphatase activity"/>
    <property type="evidence" value="ECO:0007669"/>
    <property type="project" value="UniProtKB-ARBA"/>
</dbReference>
<dbReference type="GO" id="GO:0004635">
    <property type="term" value="F:phosphoribosyl-AMP cyclohydrolase activity"/>
    <property type="evidence" value="ECO:0007669"/>
    <property type="project" value="UniProtKB-EC"/>
</dbReference>
<dbReference type="GO" id="GO:0000105">
    <property type="term" value="P:L-histidine biosynthetic process"/>
    <property type="evidence" value="ECO:0007669"/>
    <property type="project" value="UniProtKB-UniPathway"/>
</dbReference>
<dbReference type="EC" id="3.5.4.19" evidence="3"/>
<dbReference type="GO" id="GO:0046872">
    <property type="term" value="F:metal ion binding"/>
    <property type="evidence" value="ECO:0007669"/>
    <property type="project" value="UniProtKB-KW"/>
</dbReference>
<gene>
    <name evidence="13" type="ORF">RMAR0315_LOCUS1713</name>
</gene>
<dbReference type="UniPathway" id="UPA00031">
    <property type="reaction ID" value="UER00008"/>
</dbReference>
<dbReference type="InterPro" id="IPR038019">
    <property type="entry name" value="PRib_AMP_CycHydrolase_sf"/>
</dbReference>
<evidence type="ECO:0000256" key="5">
    <source>
        <dbReference type="ARBA" id="ARBA00022490"/>
    </source>
</evidence>
<keyword evidence="7" id="KW-0479">Metal-binding</keyword>
<comment type="pathway">
    <text evidence="2">Amino-acid biosynthesis; L-histidine biosynthesis; L-histidine from 5-phospho-alpha-D-ribose 1-diphosphate: step 3/9.</text>
</comment>
<keyword evidence="8" id="KW-0378">Hydrolase</keyword>
<evidence type="ECO:0000256" key="10">
    <source>
        <dbReference type="ARBA" id="ARBA00022842"/>
    </source>
</evidence>
<keyword evidence="11" id="KW-0368">Histidine biosynthesis</keyword>
<evidence type="ECO:0000256" key="4">
    <source>
        <dbReference type="ARBA" id="ARBA00017720"/>
    </source>
</evidence>
<evidence type="ECO:0000256" key="11">
    <source>
        <dbReference type="ARBA" id="ARBA00023102"/>
    </source>
</evidence>
<protein>
    <recommendedName>
        <fullName evidence="4">Histidine biosynthesis bifunctional protein HisIE</fullName>
        <ecNumber evidence="3">3.5.4.19</ecNumber>
    </recommendedName>
</protein>
<evidence type="ECO:0000256" key="9">
    <source>
        <dbReference type="ARBA" id="ARBA00022833"/>
    </source>
</evidence>
<proteinExistence type="inferred from homology"/>
<evidence type="ECO:0000256" key="2">
    <source>
        <dbReference type="ARBA" id="ARBA00005169"/>
    </source>
</evidence>
<evidence type="ECO:0000256" key="7">
    <source>
        <dbReference type="ARBA" id="ARBA00022723"/>
    </source>
</evidence>
<dbReference type="PANTHER" id="PTHR42945:SF11">
    <property type="entry name" value="PHOSPHORIBOSYL-AMP CYCLOHYDROLASE"/>
    <property type="match status" value="1"/>
</dbReference>
<keyword evidence="9" id="KW-0862">Zinc</keyword>
<evidence type="ECO:0000256" key="8">
    <source>
        <dbReference type="ARBA" id="ARBA00022801"/>
    </source>
</evidence>
<comment type="catalytic activity">
    <reaction evidence="1">
        <text>1-(5-phospho-beta-D-ribosyl)-5'-AMP + H2O = 1-(5-phospho-beta-D-ribosyl)-5-[(5-phospho-beta-D-ribosylamino)methylideneamino]imidazole-4-carboxamide</text>
        <dbReference type="Rhea" id="RHEA:20049"/>
        <dbReference type="ChEBI" id="CHEBI:15377"/>
        <dbReference type="ChEBI" id="CHEBI:58435"/>
        <dbReference type="ChEBI" id="CHEBI:59457"/>
        <dbReference type="EC" id="3.5.4.19"/>
    </reaction>
</comment>
<dbReference type="AlphaFoldDB" id="A0A7S0BF99"/>
<evidence type="ECO:0000259" key="12">
    <source>
        <dbReference type="Pfam" id="PF01502"/>
    </source>
</evidence>
<name>A0A7S0BF99_9RHOD</name>
<dbReference type="FunFam" id="3.10.20.810:FF:000001">
    <property type="entry name" value="Histidine biosynthesis bifunctional protein HisIE"/>
    <property type="match status" value="1"/>
</dbReference>
<dbReference type="Pfam" id="PF01502">
    <property type="entry name" value="PRA-CH"/>
    <property type="match status" value="1"/>
</dbReference>
<evidence type="ECO:0000313" key="13">
    <source>
        <dbReference type="EMBL" id="CAD8391738.1"/>
    </source>
</evidence>
<keyword evidence="10" id="KW-0460">Magnesium</keyword>
<sequence length="162" mass="18131">MAFCNITGRHLNSLVKTRSSAVVSSAEAKWNVAKLDVDSILKEVKFNSDGLVPAIAQQFDSGEVLMMAWMSTESIVETLKSRRAVFFSRSRKKLWRKGDTSGQYQHVHDFKLDCDGDTVLLTVDQLGVACHTGRRSCFYLAVRDDGLEEILPVVIDPDELYS</sequence>
<dbReference type="NCBIfam" id="NF000768">
    <property type="entry name" value="PRK00051.1"/>
    <property type="match status" value="1"/>
</dbReference>